<feature type="signal peptide" evidence="1">
    <location>
        <begin position="1"/>
        <end position="23"/>
    </location>
</feature>
<reference evidence="3" key="1">
    <citation type="submission" date="2019-03" db="EMBL/GenBank/DDBJ databases">
        <title>Aquabacterium pictum sp.nov., the first bacteriochlorophyll a-containing freshwater bacterium in the genus Aquabacterium of the class Betaproteobacteria.</title>
        <authorList>
            <person name="Hirose S."/>
            <person name="Tank M."/>
            <person name="Hara E."/>
            <person name="Tamaki H."/>
            <person name="Takaichi S."/>
            <person name="Haruta S."/>
            <person name="Hanada S."/>
        </authorList>
    </citation>
    <scope>NUCLEOTIDE SEQUENCE [LARGE SCALE GENOMIC DNA]</scope>
    <source>
        <strain evidence="3">W35</strain>
    </source>
</reference>
<evidence type="ECO:0000256" key="1">
    <source>
        <dbReference type="SAM" id="SignalP"/>
    </source>
</evidence>
<dbReference type="InterPro" id="IPR012899">
    <property type="entry name" value="LTXXQ"/>
</dbReference>
<keyword evidence="3" id="KW-1185">Reference proteome</keyword>
<keyword evidence="1" id="KW-0732">Signal</keyword>
<dbReference type="GO" id="GO:0042597">
    <property type="term" value="C:periplasmic space"/>
    <property type="evidence" value="ECO:0007669"/>
    <property type="project" value="InterPro"/>
</dbReference>
<organism evidence="2 3">
    <name type="scientific">Pseudaquabacterium pictum</name>
    <dbReference type="NCBI Taxonomy" id="2315236"/>
    <lineage>
        <taxon>Bacteria</taxon>
        <taxon>Pseudomonadati</taxon>
        <taxon>Pseudomonadota</taxon>
        <taxon>Betaproteobacteria</taxon>
        <taxon>Burkholderiales</taxon>
        <taxon>Sphaerotilaceae</taxon>
        <taxon>Pseudaquabacterium</taxon>
    </lineage>
</organism>
<dbReference type="PROSITE" id="PS51257">
    <property type="entry name" value="PROKAR_LIPOPROTEIN"/>
    <property type="match status" value="1"/>
</dbReference>
<comment type="caution">
    <text evidence="2">The sequence shown here is derived from an EMBL/GenBank/DDBJ whole genome shotgun (WGS) entry which is preliminary data.</text>
</comment>
<protein>
    <recommendedName>
        <fullName evidence="4">Periplasmic heavy metal sensor</fullName>
    </recommendedName>
</protein>
<sequence length="150" mass="16076">MKTWIRRSLIGIAASAALLGGLAACSHGHHRGPMSEADIVQLRERVIDKAASKLDLDATQKARLATLADALQAQRAALMAGGQPRTELQALIAGTSFDRAKAQALLDGKTGAVRDKAPAVLNAFGDFYDSLKPAQQQMLREMLAKGRRWS</sequence>
<name>A0A480AMK7_9BURK</name>
<dbReference type="Proteomes" id="UP000301751">
    <property type="component" value="Unassembled WGS sequence"/>
</dbReference>
<evidence type="ECO:0000313" key="2">
    <source>
        <dbReference type="EMBL" id="GCL62731.1"/>
    </source>
</evidence>
<dbReference type="OrthoDB" id="8908552at2"/>
<dbReference type="Gene3D" id="1.20.120.1490">
    <property type="match status" value="1"/>
</dbReference>
<dbReference type="AlphaFoldDB" id="A0A480AMK7"/>
<proteinExistence type="predicted"/>
<evidence type="ECO:0008006" key="4">
    <source>
        <dbReference type="Google" id="ProtNLM"/>
    </source>
</evidence>
<gene>
    <name evidence="2" type="ORF">AQPW35_18120</name>
</gene>
<dbReference type="Pfam" id="PF07813">
    <property type="entry name" value="LTXXQ"/>
    <property type="match status" value="1"/>
</dbReference>
<feature type="chain" id="PRO_5019763250" description="Periplasmic heavy metal sensor" evidence="1">
    <location>
        <begin position="24"/>
        <end position="150"/>
    </location>
</feature>
<evidence type="ECO:0000313" key="3">
    <source>
        <dbReference type="Proteomes" id="UP000301751"/>
    </source>
</evidence>
<accession>A0A480AMK7</accession>
<dbReference type="RefSeq" id="WP_137732467.1">
    <property type="nucleotide sequence ID" value="NZ_BJCL01000003.1"/>
</dbReference>
<dbReference type="EMBL" id="BJCL01000003">
    <property type="protein sequence ID" value="GCL62731.1"/>
    <property type="molecule type" value="Genomic_DNA"/>
</dbReference>